<comment type="caution">
    <text evidence="2">The sequence shown here is derived from an EMBL/GenBank/DDBJ whole genome shotgun (WGS) entry which is preliminary data.</text>
</comment>
<dbReference type="Gene3D" id="1.20.120.1200">
    <property type="entry name" value="NADH-ubiquinone/plastoquinone oxidoreductase chain 6, subunit NuoJ"/>
    <property type="match status" value="1"/>
</dbReference>
<feature type="transmembrane region" description="Helical" evidence="1">
    <location>
        <begin position="39"/>
        <end position="56"/>
    </location>
</feature>
<evidence type="ECO:0000256" key="1">
    <source>
        <dbReference type="RuleBase" id="RU004429"/>
    </source>
</evidence>
<dbReference type="Proteomes" id="UP001501521">
    <property type="component" value="Unassembled WGS sequence"/>
</dbReference>
<gene>
    <name evidence="2" type="ORF">GCM10025789_29970</name>
</gene>
<dbReference type="Pfam" id="PF00499">
    <property type="entry name" value="Oxidored_q3"/>
    <property type="match status" value="1"/>
</dbReference>
<proteinExistence type="inferred from homology"/>
<dbReference type="EMBL" id="BAABLV010000046">
    <property type="protein sequence ID" value="GAA4908455.1"/>
    <property type="molecule type" value="Genomic_DNA"/>
</dbReference>
<name>A0ABP9FNH0_9ACTN</name>
<evidence type="ECO:0000313" key="3">
    <source>
        <dbReference type="Proteomes" id="UP001501521"/>
    </source>
</evidence>
<dbReference type="NCBIfam" id="NF005165">
    <property type="entry name" value="PRK06638.1-5"/>
    <property type="match status" value="1"/>
</dbReference>
<sequence>MTPMIPLVTAGEVAFWVCAPVAVVCALIFLLARKPIYSAIAMAGVMVSLAVLYAAQDAPFLFVIQIVVYTGAILMMFLFVVMLIGIDSLDSVVETLKGHRIAASLVALGFGILLIAAVGQFTLGGQPAGLAEANAEYGGNIPSLANKLFGEYVFLFEASAALLITAAVGAMVLAHGERLTKKLTQVESMELRKLAYAETGEHPGPLPNSGVFARHNAISVPALLPDGSIAEKSVSQTLTMRGVVVDVDELRAPTSSAYQALEGRTAEIEGDDE</sequence>
<comment type="subcellular location">
    <subcellularLocation>
        <location evidence="1">Cell membrane</location>
        <topology evidence="1">Multi-pass membrane protein</topology>
    </subcellularLocation>
</comment>
<evidence type="ECO:0000313" key="2">
    <source>
        <dbReference type="EMBL" id="GAA4908455.1"/>
    </source>
</evidence>
<organism evidence="2 3">
    <name type="scientific">Tessaracoccus lubricantis</name>
    <dbReference type="NCBI Taxonomy" id="545543"/>
    <lineage>
        <taxon>Bacteria</taxon>
        <taxon>Bacillati</taxon>
        <taxon>Actinomycetota</taxon>
        <taxon>Actinomycetes</taxon>
        <taxon>Propionibacteriales</taxon>
        <taxon>Propionibacteriaceae</taxon>
        <taxon>Tessaracoccus</taxon>
    </lineage>
</organism>
<dbReference type="PANTHER" id="PTHR33269:SF19">
    <property type="entry name" value="NADH-QUINONE OXIDOREDUCTASE SUBUNIT J"/>
    <property type="match status" value="1"/>
</dbReference>
<comment type="similarity">
    <text evidence="1">Belongs to the complex I subunit 6 family.</text>
</comment>
<dbReference type="EC" id="7.1.1.-" evidence="1"/>
<dbReference type="RefSeq" id="WP_345584312.1">
    <property type="nucleotide sequence ID" value="NZ_BAABLV010000046.1"/>
</dbReference>
<feature type="transmembrane region" description="Helical" evidence="1">
    <location>
        <begin position="62"/>
        <end position="89"/>
    </location>
</feature>
<dbReference type="InterPro" id="IPR001457">
    <property type="entry name" value="NADH_UbQ/plastoQ_OxRdtase_su6"/>
</dbReference>
<accession>A0ABP9FNH0</accession>
<protein>
    <recommendedName>
        <fullName evidence="1">NADH-quinone oxidoreductase subunit J</fullName>
        <ecNumber evidence="1">7.1.1.-</ecNumber>
    </recommendedName>
</protein>
<keyword evidence="1" id="KW-0472">Membrane</keyword>
<dbReference type="PANTHER" id="PTHR33269">
    <property type="entry name" value="NADH-UBIQUINONE OXIDOREDUCTASE CHAIN 6"/>
    <property type="match status" value="1"/>
</dbReference>
<reference evidence="3" key="1">
    <citation type="journal article" date="2019" name="Int. J. Syst. Evol. Microbiol.">
        <title>The Global Catalogue of Microorganisms (GCM) 10K type strain sequencing project: providing services to taxonomists for standard genome sequencing and annotation.</title>
        <authorList>
            <consortium name="The Broad Institute Genomics Platform"/>
            <consortium name="The Broad Institute Genome Sequencing Center for Infectious Disease"/>
            <person name="Wu L."/>
            <person name="Ma J."/>
        </authorList>
    </citation>
    <scope>NUCLEOTIDE SEQUENCE [LARGE SCALE GENOMIC DNA]</scope>
    <source>
        <strain evidence="3">JCM 19125</strain>
    </source>
</reference>
<keyword evidence="1" id="KW-0520">NAD</keyword>
<feature type="transmembrane region" description="Helical" evidence="1">
    <location>
        <begin position="152"/>
        <end position="174"/>
    </location>
</feature>
<feature type="transmembrane region" description="Helical" evidence="1">
    <location>
        <begin position="13"/>
        <end position="32"/>
    </location>
</feature>
<comment type="catalytic activity">
    <reaction evidence="1">
        <text>a quinone + NADH + 5 H(+)(in) = a quinol + NAD(+) + 4 H(+)(out)</text>
        <dbReference type="Rhea" id="RHEA:57888"/>
        <dbReference type="ChEBI" id="CHEBI:15378"/>
        <dbReference type="ChEBI" id="CHEBI:24646"/>
        <dbReference type="ChEBI" id="CHEBI:57540"/>
        <dbReference type="ChEBI" id="CHEBI:57945"/>
        <dbReference type="ChEBI" id="CHEBI:132124"/>
    </reaction>
</comment>
<feature type="transmembrane region" description="Helical" evidence="1">
    <location>
        <begin position="101"/>
        <end position="123"/>
    </location>
</feature>
<keyword evidence="3" id="KW-1185">Reference proteome</keyword>
<keyword evidence="1" id="KW-0874">Quinone</keyword>
<dbReference type="InterPro" id="IPR042106">
    <property type="entry name" value="Nuo/plastoQ_OxRdtase_6_NuoJ"/>
</dbReference>
<comment type="function">
    <text evidence="1">NDH-1 shuttles electrons from NADH, via FMN and iron-sulfur (Fe-S) centers, to quinones in the respiratory chain. Couples the redox reaction to proton translocation (for every two electrons transferred, four hydrogen ions are translocated across the cytoplasmic membrane), and thus conserves the redox energy in a proton gradient.</text>
</comment>
<keyword evidence="1" id="KW-0812">Transmembrane</keyword>
<keyword evidence="1" id="KW-1133">Transmembrane helix</keyword>
<keyword evidence="1" id="KW-1003">Cell membrane</keyword>